<reference evidence="3" key="1">
    <citation type="submission" date="2025-08" db="UniProtKB">
        <authorList>
            <consortium name="Ensembl"/>
        </authorList>
    </citation>
    <scope>IDENTIFICATION</scope>
</reference>
<dbReference type="InterPro" id="IPR036179">
    <property type="entry name" value="Ig-like_dom_sf"/>
</dbReference>
<dbReference type="Gene3D" id="2.60.40.10">
    <property type="entry name" value="Immunoglobulins"/>
    <property type="match status" value="1"/>
</dbReference>
<dbReference type="PROSITE" id="PS50835">
    <property type="entry name" value="IG_LIKE"/>
    <property type="match status" value="1"/>
</dbReference>
<protein>
    <recommendedName>
        <fullName evidence="2">Ig-like domain-containing protein</fullName>
    </recommendedName>
</protein>
<dbReference type="SUPFAM" id="SSF48726">
    <property type="entry name" value="Immunoglobulin"/>
    <property type="match status" value="1"/>
</dbReference>
<dbReference type="FunFam" id="2.60.40.10:FF:001230">
    <property type="entry name" value="Immunoglobulin kappa variable 8-16"/>
    <property type="match status" value="1"/>
</dbReference>
<dbReference type="Ensembl" id="ENSOSIT00000024803.1">
    <property type="protein sequence ID" value="ENSOSIP00000023491.1"/>
    <property type="gene ID" value="ENSOSIG00000012343.1"/>
</dbReference>
<dbReference type="InterPro" id="IPR050150">
    <property type="entry name" value="IgV_Light_Chain"/>
</dbReference>
<keyword evidence="4" id="KW-1185">Reference proteome</keyword>
<feature type="domain" description="Ig-like" evidence="2">
    <location>
        <begin position="16"/>
        <end position="104"/>
    </location>
</feature>
<evidence type="ECO:0000259" key="2">
    <source>
        <dbReference type="PROSITE" id="PS50835"/>
    </source>
</evidence>
<keyword evidence="1" id="KW-0732">Signal</keyword>
<dbReference type="Proteomes" id="UP000694383">
    <property type="component" value="Unplaced"/>
</dbReference>
<dbReference type="InterPro" id="IPR003599">
    <property type="entry name" value="Ig_sub"/>
</dbReference>
<dbReference type="PANTHER" id="PTHR23267">
    <property type="entry name" value="IMMUNOGLOBULIN LIGHT CHAIN"/>
    <property type="match status" value="1"/>
</dbReference>
<dbReference type="InterPro" id="IPR013106">
    <property type="entry name" value="Ig_V-set"/>
</dbReference>
<reference evidence="3" key="2">
    <citation type="submission" date="2025-09" db="UniProtKB">
        <authorList>
            <consortium name="Ensembl"/>
        </authorList>
    </citation>
    <scope>IDENTIFICATION</scope>
</reference>
<evidence type="ECO:0000313" key="4">
    <source>
        <dbReference type="Proteomes" id="UP000694383"/>
    </source>
</evidence>
<dbReference type="GeneTree" id="ENSGT01150000286991"/>
<dbReference type="InterPro" id="IPR007110">
    <property type="entry name" value="Ig-like_dom"/>
</dbReference>
<dbReference type="SMART" id="SM00409">
    <property type="entry name" value="IG"/>
    <property type="match status" value="1"/>
</dbReference>
<feature type="chain" id="PRO_5034746288" description="Ig-like domain-containing protein" evidence="1">
    <location>
        <begin position="17"/>
        <end position="116"/>
    </location>
</feature>
<dbReference type="InterPro" id="IPR013783">
    <property type="entry name" value="Ig-like_fold"/>
</dbReference>
<sequence length="116" mass="12745">FVSIILLFLLFSASSGQLLTQTGAQSVVQGQTVSIKCKTSQSPYFCFNWYFQRRAEAPKLLIYCTNSRQSGASDRFSGSNSGLDYTLTISGVQAEDAAVYYCLALITLNSQLVFTQ</sequence>
<accession>A0A8C8DQS7</accession>
<dbReference type="AlphaFoldDB" id="A0A8C8DQS7"/>
<evidence type="ECO:0000256" key="1">
    <source>
        <dbReference type="SAM" id="SignalP"/>
    </source>
</evidence>
<dbReference type="Pfam" id="PF07686">
    <property type="entry name" value="V-set"/>
    <property type="match status" value="1"/>
</dbReference>
<proteinExistence type="predicted"/>
<organism evidence="3 4">
    <name type="scientific">Oryzias sinensis</name>
    <name type="common">Chinese medaka</name>
    <dbReference type="NCBI Taxonomy" id="183150"/>
    <lineage>
        <taxon>Eukaryota</taxon>
        <taxon>Metazoa</taxon>
        <taxon>Chordata</taxon>
        <taxon>Craniata</taxon>
        <taxon>Vertebrata</taxon>
        <taxon>Euteleostomi</taxon>
        <taxon>Actinopterygii</taxon>
        <taxon>Neopterygii</taxon>
        <taxon>Teleostei</taxon>
        <taxon>Neoteleostei</taxon>
        <taxon>Acanthomorphata</taxon>
        <taxon>Ovalentaria</taxon>
        <taxon>Atherinomorphae</taxon>
        <taxon>Beloniformes</taxon>
        <taxon>Adrianichthyidae</taxon>
        <taxon>Oryziinae</taxon>
        <taxon>Oryzias</taxon>
    </lineage>
</organism>
<feature type="signal peptide" evidence="1">
    <location>
        <begin position="1"/>
        <end position="16"/>
    </location>
</feature>
<name>A0A8C8DQS7_9TELE</name>
<dbReference type="SMART" id="SM00406">
    <property type="entry name" value="IGv"/>
    <property type="match status" value="1"/>
</dbReference>
<evidence type="ECO:0000313" key="3">
    <source>
        <dbReference type="Ensembl" id="ENSOSIP00000023491.1"/>
    </source>
</evidence>